<keyword evidence="1" id="KW-0472">Membrane</keyword>
<evidence type="ECO:0000256" key="1">
    <source>
        <dbReference type="SAM" id="Phobius"/>
    </source>
</evidence>
<feature type="transmembrane region" description="Helical" evidence="1">
    <location>
        <begin position="204"/>
        <end position="221"/>
    </location>
</feature>
<reference evidence="3" key="1">
    <citation type="journal article" date="2019" name="Int. J. Syst. Evol. Microbiol.">
        <title>The Global Catalogue of Microorganisms (GCM) 10K type strain sequencing project: providing services to taxonomists for standard genome sequencing and annotation.</title>
        <authorList>
            <consortium name="The Broad Institute Genomics Platform"/>
            <consortium name="The Broad Institute Genome Sequencing Center for Infectious Disease"/>
            <person name="Wu L."/>
            <person name="Ma J."/>
        </authorList>
    </citation>
    <scope>NUCLEOTIDE SEQUENCE [LARGE SCALE GENOMIC DNA]</scope>
    <source>
        <strain evidence="3">JCM 15089</strain>
    </source>
</reference>
<gene>
    <name evidence="2" type="ORF">GCM10008942_40510</name>
</gene>
<feature type="transmembrane region" description="Helical" evidence="1">
    <location>
        <begin position="280"/>
        <end position="300"/>
    </location>
</feature>
<sequence length="514" mass="55534">MQASRDWPIVALGVVTALFILPLWCVGAPAMPDYPAHLAGYHLISGGASEFYAVHWRLVPNLASDILVPLLATVLPLEIAVKVFLTVAIALWTTGAALIQRAVTGRIGVAPLAGALFATNANFTWGFLNYTFAAGFAFILFAAWIVTKGKRTWPMLIGFTLAVVALYVCHLFGVCILVALIGLYELAAAIRERDLTGRALARRALPMVIVFLPAGLLSLFFKSAGGEGGGVEFNYADSIGDRFGSAAQWAFSDPAYLVIGGLAILILAGLAYGKLRIHPALKLVVLVLAALTLVAPEWALGGWGVDMRLPPVLGVITFASLELRTGDRLKMAYGAGVVLLAALNAAFLIQSWSGYDRQYQEFRSAIREMPRGAKIFTVLDGDALSDLSDPPYWHMAEFAIVDRAAFTPLMFATKGQHVIEVKPPYDRIAAATAKQGSPPDVTELSDLALGLTENDPDIDENYPYLKFYQCHFDYALIIHGGGERADVPAFLRLVHDGSFFALYKIKRTGLCATL</sequence>
<keyword evidence="1" id="KW-0812">Transmembrane</keyword>
<dbReference type="EMBL" id="BAAADD010000013">
    <property type="protein sequence ID" value="GAA0587384.1"/>
    <property type="molecule type" value="Genomic_DNA"/>
</dbReference>
<accession>A0ABP3QFJ1</accession>
<evidence type="ECO:0000313" key="2">
    <source>
        <dbReference type="EMBL" id="GAA0587384.1"/>
    </source>
</evidence>
<feature type="transmembrane region" description="Helical" evidence="1">
    <location>
        <begin position="127"/>
        <end position="147"/>
    </location>
</feature>
<feature type="transmembrane region" description="Helical" evidence="1">
    <location>
        <begin position="66"/>
        <end position="92"/>
    </location>
</feature>
<dbReference type="RefSeq" id="WP_166937444.1">
    <property type="nucleotide sequence ID" value="NZ_BAAADD010000013.1"/>
</dbReference>
<organism evidence="2 3">
    <name type="scientific">Rhizomicrobium electricum</name>
    <dbReference type="NCBI Taxonomy" id="480070"/>
    <lineage>
        <taxon>Bacteria</taxon>
        <taxon>Pseudomonadati</taxon>
        <taxon>Pseudomonadota</taxon>
        <taxon>Alphaproteobacteria</taxon>
        <taxon>Micropepsales</taxon>
        <taxon>Micropepsaceae</taxon>
        <taxon>Rhizomicrobium</taxon>
    </lineage>
</organism>
<keyword evidence="1" id="KW-1133">Transmembrane helix</keyword>
<protein>
    <recommendedName>
        <fullName evidence="4">Glycosyltransferase RgtA/B/C/D-like domain-containing protein</fullName>
    </recommendedName>
</protein>
<comment type="caution">
    <text evidence="2">The sequence shown here is derived from an EMBL/GenBank/DDBJ whole genome shotgun (WGS) entry which is preliminary data.</text>
</comment>
<evidence type="ECO:0000313" key="3">
    <source>
        <dbReference type="Proteomes" id="UP001499951"/>
    </source>
</evidence>
<feature type="transmembrane region" description="Helical" evidence="1">
    <location>
        <begin position="153"/>
        <end position="183"/>
    </location>
</feature>
<feature type="transmembrane region" description="Helical" evidence="1">
    <location>
        <begin position="331"/>
        <end position="349"/>
    </location>
</feature>
<proteinExistence type="predicted"/>
<keyword evidence="3" id="KW-1185">Reference proteome</keyword>
<name>A0ABP3QFJ1_9PROT</name>
<evidence type="ECO:0008006" key="4">
    <source>
        <dbReference type="Google" id="ProtNLM"/>
    </source>
</evidence>
<feature type="transmembrane region" description="Helical" evidence="1">
    <location>
        <begin position="7"/>
        <end position="30"/>
    </location>
</feature>
<feature type="transmembrane region" description="Helical" evidence="1">
    <location>
        <begin position="255"/>
        <end position="273"/>
    </location>
</feature>
<dbReference type="Proteomes" id="UP001499951">
    <property type="component" value="Unassembled WGS sequence"/>
</dbReference>